<evidence type="ECO:0000256" key="1">
    <source>
        <dbReference type="SAM" id="MobiDB-lite"/>
    </source>
</evidence>
<dbReference type="Proteomes" id="UP001500016">
    <property type="component" value="Unassembled WGS sequence"/>
</dbReference>
<organism evidence="2 3">
    <name type="scientific">Streptomyces albiaxialis</name>
    <dbReference type="NCBI Taxonomy" id="329523"/>
    <lineage>
        <taxon>Bacteria</taxon>
        <taxon>Bacillati</taxon>
        <taxon>Actinomycetota</taxon>
        <taxon>Actinomycetes</taxon>
        <taxon>Kitasatosporales</taxon>
        <taxon>Streptomycetaceae</taxon>
        <taxon>Streptomyces</taxon>
    </lineage>
</organism>
<name>A0ABN2VJP9_9ACTN</name>
<dbReference type="InterPro" id="IPR011010">
    <property type="entry name" value="DNA_brk_join_enz"/>
</dbReference>
<gene>
    <name evidence="2" type="ORF">GCM10009801_08460</name>
</gene>
<evidence type="ECO:0000313" key="2">
    <source>
        <dbReference type="EMBL" id="GAA2064088.1"/>
    </source>
</evidence>
<accession>A0ABN2VJP9</accession>
<evidence type="ECO:0008006" key="4">
    <source>
        <dbReference type="Google" id="ProtNLM"/>
    </source>
</evidence>
<feature type="region of interest" description="Disordered" evidence="1">
    <location>
        <begin position="221"/>
        <end position="241"/>
    </location>
</feature>
<keyword evidence="3" id="KW-1185">Reference proteome</keyword>
<dbReference type="SUPFAM" id="SSF56349">
    <property type="entry name" value="DNA breaking-rejoining enzymes"/>
    <property type="match status" value="1"/>
</dbReference>
<evidence type="ECO:0000313" key="3">
    <source>
        <dbReference type="Proteomes" id="UP001500016"/>
    </source>
</evidence>
<proteinExistence type="predicted"/>
<dbReference type="EMBL" id="BAAAPE010000001">
    <property type="protein sequence ID" value="GAA2064088.1"/>
    <property type="molecule type" value="Genomic_DNA"/>
</dbReference>
<comment type="caution">
    <text evidence="2">The sequence shown here is derived from an EMBL/GenBank/DDBJ whole genome shotgun (WGS) entry which is preliminary data.</text>
</comment>
<sequence>MLMKWPQAAAKHRASIADSLATVTPVFVSSTRGMPDPKVLRRALYAWAFRVAVSPEGKLITDSNGEPMTRAEANSPPEHLASTLAWLAKHSLKVSEAAQPIHMRRAVTALSLKLNGEPATENTVKRKVMVLSNAMRYAIETGVITRHPLLGIDWTPREPDDEVDFRYVLGPRLARTLIQAVHDQGPRGKHLTAFFGCIYYAATRPGEAAALKDTDCVLPPESQPEEWWRVAPGGEPARGRS</sequence>
<reference evidence="2 3" key="1">
    <citation type="journal article" date="2019" name="Int. J. Syst. Evol. Microbiol.">
        <title>The Global Catalogue of Microorganisms (GCM) 10K type strain sequencing project: providing services to taxonomists for standard genome sequencing and annotation.</title>
        <authorList>
            <consortium name="The Broad Institute Genomics Platform"/>
            <consortium name="The Broad Institute Genome Sequencing Center for Infectious Disease"/>
            <person name="Wu L."/>
            <person name="Ma J."/>
        </authorList>
    </citation>
    <scope>NUCLEOTIDE SEQUENCE [LARGE SCALE GENOMIC DNA]</scope>
    <source>
        <strain evidence="2 3">JCM 15478</strain>
    </source>
</reference>
<protein>
    <recommendedName>
        <fullName evidence="4">Integrase</fullName>
    </recommendedName>
</protein>